<evidence type="ECO:0000256" key="6">
    <source>
        <dbReference type="ARBA" id="ARBA00022960"/>
    </source>
</evidence>
<dbReference type="InterPro" id="IPR036615">
    <property type="entry name" value="Mur_ligase_C_dom_sf"/>
</dbReference>
<name>A0A1I2GQ82_9ACTN</name>
<dbReference type="NCBIfam" id="TIGR01143">
    <property type="entry name" value="murF"/>
    <property type="match status" value="1"/>
</dbReference>
<evidence type="ECO:0000259" key="12">
    <source>
        <dbReference type="Pfam" id="PF01225"/>
    </source>
</evidence>
<keyword evidence="9 10" id="KW-0961">Cell wall biogenesis/degradation</keyword>
<dbReference type="InterPro" id="IPR051046">
    <property type="entry name" value="MurCDEF_CellWall_CoF430Synth"/>
</dbReference>
<dbReference type="GO" id="GO:0005737">
    <property type="term" value="C:cytoplasm"/>
    <property type="evidence" value="ECO:0007669"/>
    <property type="project" value="UniProtKB-SubCell"/>
</dbReference>
<evidence type="ECO:0000313" key="16">
    <source>
        <dbReference type="Proteomes" id="UP000199323"/>
    </source>
</evidence>
<feature type="binding site" evidence="10">
    <location>
        <begin position="109"/>
        <end position="115"/>
    </location>
    <ligand>
        <name>ATP</name>
        <dbReference type="ChEBI" id="CHEBI:30616"/>
    </ligand>
</feature>
<dbReference type="SUPFAM" id="SSF53623">
    <property type="entry name" value="MurD-like peptide ligases, catalytic domain"/>
    <property type="match status" value="1"/>
</dbReference>
<dbReference type="UniPathway" id="UPA00219"/>
<dbReference type="GO" id="GO:0008360">
    <property type="term" value="P:regulation of cell shape"/>
    <property type="evidence" value="ECO:0007669"/>
    <property type="project" value="UniProtKB-KW"/>
</dbReference>
<dbReference type="Pfam" id="PF08245">
    <property type="entry name" value="Mur_ligase_M"/>
    <property type="match status" value="1"/>
</dbReference>
<dbReference type="SUPFAM" id="SSF63418">
    <property type="entry name" value="MurE/MurF N-terminal domain"/>
    <property type="match status" value="1"/>
</dbReference>
<comment type="similarity">
    <text evidence="10">Belongs to the MurCDEF family. MurF subfamily.</text>
</comment>
<evidence type="ECO:0000259" key="13">
    <source>
        <dbReference type="Pfam" id="PF02875"/>
    </source>
</evidence>
<evidence type="ECO:0000256" key="8">
    <source>
        <dbReference type="ARBA" id="ARBA00023306"/>
    </source>
</evidence>
<organism evidence="15 16">
    <name type="scientific">Actinacidiphila alni</name>
    <dbReference type="NCBI Taxonomy" id="380248"/>
    <lineage>
        <taxon>Bacteria</taxon>
        <taxon>Bacillati</taxon>
        <taxon>Actinomycetota</taxon>
        <taxon>Actinomycetes</taxon>
        <taxon>Kitasatosporales</taxon>
        <taxon>Streptomycetaceae</taxon>
        <taxon>Actinacidiphila</taxon>
    </lineage>
</organism>
<dbReference type="STRING" id="380248.SAMN05216251_109244"/>
<dbReference type="InterPro" id="IPR004101">
    <property type="entry name" value="Mur_ligase_C"/>
</dbReference>
<dbReference type="Pfam" id="PF01225">
    <property type="entry name" value="Mur_ligase"/>
    <property type="match status" value="1"/>
</dbReference>
<keyword evidence="4 10" id="KW-0547">Nucleotide-binding</keyword>
<evidence type="ECO:0000256" key="3">
    <source>
        <dbReference type="ARBA" id="ARBA00022618"/>
    </source>
</evidence>
<comment type="pathway">
    <text evidence="10 11">Cell wall biogenesis; peptidoglycan biosynthesis.</text>
</comment>
<dbReference type="Gene3D" id="3.90.190.20">
    <property type="entry name" value="Mur ligase, C-terminal domain"/>
    <property type="match status" value="1"/>
</dbReference>
<feature type="domain" description="Mur ligase C-terminal" evidence="13">
    <location>
        <begin position="327"/>
        <end position="459"/>
    </location>
</feature>
<dbReference type="EMBL" id="FONG01000009">
    <property type="protein sequence ID" value="SFF20094.1"/>
    <property type="molecule type" value="Genomic_DNA"/>
</dbReference>
<keyword evidence="7 10" id="KW-0573">Peptidoglycan synthesis</keyword>
<protein>
    <recommendedName>
        <fullName evidence="10 11">UDP-N-acetylmuramoyl-tripeptide--D-alanyl-D-alanine ligase</fullName>
        <ecNumber evidence="10 11">6.3.2.10</ecNumber>
    </recommendedName>
    <alternativeName>
        <fullName evidence="10">D-alanyl-D-alanine-adding enzyme</fullName>
    </alternativeName>
</protein>
<dbReference type="Gene3D" id="3.40.1190.10">
    <property type="entry name" value="Mur-like, catalytic domain"/>
    <property type="match status" value="1"/>
</dbReference>
<feature type="domain" description="Mur ligase central" evidence="14">
    <location>
        <begin position="108"/>
        <end position="303"/>
    </location>
</feature>
<gene>
    <name evidence="10" type="primary">murF</name>
    <name evidence="15" type="ORF">SAMN05216251_109244</name>
</gene>
<keyword evidence="1 10" id="KW-0963">Cytoplasm</keyword>
<evidence type="ECO:0000256" key="2">
    <source>
        <dbReference type="ARBA" id="ARBA00022598"/>
    </source>
</evidence>
<dbReference type="GO" id="GO:0071555">
    <property type="term" value="P:cell wall organization"/>
    <property type="evidence" value="ECO:0007669"/>
    <property type="project" value="UniProtKB-KW"/>
</dbReference>
<comment type="subcellular location">
    <subcellularLocation>
        <location evidence="10 11">Cytoplasm</location>
    </subcellularLocation>
</comment>
<dbReference type="AlphaFoldDB" id="A0A1I2GQ82"/>
<evidence type="ECO:0000256" key="5">
    <source>
        <dbReference type="ARBA" id="ARBA00022840"/>
    </source>
</evidence>
<dbReference type="Gene3D" id="3.40.1390.10">
    <property type="entry name" value="MurE/MurF, N-terminal domain"/>
    <property type="match status" value="1"/>
</dbReference>
<dbReference type="PANTHER" id="PTHR43024">
    <property type="entry name" value="UDP-N-ACETYLMURAMOYL-TRIPEPTIDE--D-ALANYL-D-ALANINE LIGASE"/>
    <property type="match status" value="1"/>
</dbReference>
<dbReference type="GO" id="GO:0005524">
    <property type="term" value="F:ATP binding"/>
    <property type="evidence" value="ECO:0007669"/>
    <property type="project" value="UniProtKB-UniRule"/>
</dbReference>
<comment type="function">
    <text evidence="10 11">Involved in cell wall formation. Catalyzes the final step in the synthesis of UDP-N-acetylmuramoyl-pentapeptide, the precursor of murein.</text>
</comment>
<keyword evidence="8 10" id="KW-0131">Cell cycle</keyword>
<evidence type="ECO:0000313" key="15">
    <source>
        <dbReference type="EMBL" id="SFF20094.1"/>
    </source>
</evidence>
<dbReference type="RefSeq" id="WP_093714523.1">
    <property type="nucleotide sequence ID" value="NZ_FONG01000009.1"/>
</dbReference>
<dbReference type="InterPro" id="IPR035911">
    <property type="entry name" value="MurE/MurF_N"/>
</dbReference>
<evidence type="ECO:0000256" key="11">
    <source>
        <dbReference type="RuleBase" id="RU004136"/>
    </source>
</evidence>
<comment type="catalytic activity">
    <reaction evidence="10 11">
        <text>D-alanyl-D-alanine + UDP-N-acetyl-alpha-D-muramoyl-L-alanyl-gamma-D-glutamyl-meso-2,6-diaminopimelate + ATP = UDP-N-acetyl-alpha-D-muramoyl-L-alanyl-gamma-D-glutamyl-meso-2,6-diaminopimeloyl-D-alanyl-D-alanine + ADP + phosphate + H(+)</text>
        <dbReference type="Rhea" id="RHEA:28374"/>
        <dbReference type="ChEBI" id="CHEBI:15378"/>
        <dbReference type="ChEBI" id="CHEBI:30616"/>
        <dbReference type="ChEBI" id="CHEBI:43474"/>
        <dbReference type="ChEBI" id="CHEBI:57822"/>
        <dbReference type="ChEBI" id="CHEBI:61386"/>
        <dbReference type="ChEBI" id="CHEBI:83905"/>
        <dbReference type="ChEBI" id="CHEBI:456216"/>
        <dbReference type="EC" id="6.3.2.10"/>
    </reaction>
</comment>
<dbReference type="Proteomes" id="UP000199323">
    <property type="component" value="Unassembled WGS sequence"/>
</dbReference>
<dbReference type="InterPro" id="IPR000713">
    <property type="entry name" value="Mur_ligase_N"/>
</dbReference>
<dbReference type="GO" id="GO:0047480">
    <property type="term" value="F:UDP-N-acetylmuramoyl-tripeptide-D-alanyl-D-alanine ligase activity"/>
    <property type="evidence" value="ECO:0007669"/>
    <property type="project" value="UniProtKB-UniRule"/>
</dbReference>
<keyword evidence="16" id="KW-1185">Reference proteome</keyword>
<evidence type="ECO:0000256" key="7">
    <source>
        <dbReference type="ARBA" id="ARBA00022984"/>
    </source>
</evidence>
<dbReference type="GO" id="GO:0051301">
    <property type="term" value="P:cell division"/>
    <property type="evidence" value="ECO:0007669"/>
    <property type="project" value="UniProtKB-KW"/>
</dbReference>
<evidence type="ECO:0000256" key="9">
    <source>
        <dbReference type="ARBA" id="ARBA00023316"/>
    </source>
</evidence>
<evidence type="ECO:0000256" key="1">
    <source>
        <dbReference type="ARBA" id="ARBA00022490"/>
    </source>
</evidence>
<keyword evidence="6 10" id="KW-0133">Cell shape</keyword>
<dbReference type="GO" id="GO:0008766">
    <property type="term" value="F:UDP-N-acetylmuramoylalanyl-D-glutamyl-2,6-diaminopimelate-D-alanyl-D-alanine ligase activity"/>
    <property type="evidence" value="ECO:0007669"/>
    <property type="project" value="RHEA"/>
</dbReference>
<dbReference type="InterPro" id="IPR013221">
    <property type="entry name" value="Mur_ligase_cen"/>
</dbReference>
<reference evidence="15 16" key="1">
    <citation type="submission" date="2016-10" db="EMBL/GenBank/DDBJ databases">
        <authorList>
            <person name="de Groot N.N."/>
        </authorList>
    </citation>
    <scope>NUCLEOTIDE SEQUENCE [LARGE SCALE GENOMIC DNA]</scope>
    <source>
        <strain evidence="15 16">CGMCC 4.3510</strain>
    </source>
</reference>
<proteinExistence type="inferred from homology"/>
<keyword evidence="5 10" id="KW-0067">ATP-binding</keyword>
<dbReference type="GO" id="GO:0009252">
    <property type="term" value="P:peptidoglycan biosynthetic process"/>
    <property type="evidence" value="ECO:0007669"/>
    <property type="project" value="UniProtKB-UniRule"/>
</dbReference>
<dbReference type="OrthoDB" id="9800958at2"/>
<evidence type="ECO:0000256" key="4">
    <source>
        <dbReference type="ARBA" id="ARBA00022741"/>
    </source>
</evidence>
<accession>A0A1I2GQ82</accession>
<dbReference type="SUPFAM" id="SSF53244">
    <property type="entry name" value="MurD-like peptide ligases, peptide-binding domain"/>
    <property type="match status" value="1"/>
</dbReference>
<keyword evidence="3 10" id="KW-0132">Cell division</keyword>
<feature type="domain" description="Mur ligase N-terminal catalytic" evidence="12">
    <location>
        <begin position="34"/>
        <end position="82"/>
    </location>
</feature>
<dbReference type="InterPro" id="IPR005863">
    <property type="entry name" value="UDP-N-AcMur_synth"/>
</dbReference>
<dbReference type="HAMAP" id="MF_02019">
    <property type="entry name" value="MurF"/>
    <property type="match status" value="1"/>
</dbReference>
<evidence type="ECO:0000259" key="14">
    <source>
        <dbReference type="Pfam" id="PF08245"/>
    </source>
</evidence>
<keyword evidence="2 10" id="KW-0436">Ligase</keyword>
<dbReference type="InterPro" id="IPR036565">
    <property type="entry name" value="Mur-like_cat_sf"/>
</dbReference>
<evidence type="ECO:0000256" key="10">
    <source>
        <dbReference type="HAMAP-Rule" id="MF_02019"/>
    </source>
</evidence>
<sequence>MIPLTLAEVARAVGGSTHDIPDTDVTVTGPVVKDSREVVPGALFVAFAGARADGHDFAADVVAAGAVAVLGTRPVGVPAIVVDDVQTALGALAKYVIERLGATVVALTGSAGKTSTKDLIAQLLQRHAPTVWTPGSLNNEIGLPLTALSADEHTRHLVLEMGARGIGHIRYLTGLTPPRIGLVLNVGSAHIGEFGGKEQIAQAKGELVEALPAAADGGIAVLNADDPLVRAMASRTTARVVYFGEHATDVDGVPVEVTAENVRLNERGQAVFGLRTPTGCAEVTLRLYGEHHVSNALAAATVARELGMPVNEIATALSAAGTLSRWRMEVTERPDGVTVVNDAYNANPESMRAALRALVAMGRSSKAAGGRTWAVLGQMAELGGEALAEHDAVGRLAVRLNVSKLVAVGGTEAAWLQMGAYNEGSWGEESVHVSDAEAAIDLLRSEVRPGDVVLVKASRSVGLEAVALALTEADGLGNTAREGAAL</sequence>
<dbReference type="Pfam" id="PF02875">
    <property type="entry name" value="Mur_ligase_C"/>
    <property type="match status" value="1"/>
</dbReference>
<dbReference type="PANTHER" id="PTHR43024:SF1">
    <property type="entry name" value="UDP-N-ACETYLMURAMOYL-TRIPEPTIDE--D-ALANYL-D-ALANINE LIGASE"/>
    <property type="match status" value="1"/>
</dbReference>
<dbReference type="EC" id="6.3.2.10" evidence="10 11"/>